<proteinExistence type="predicted"/>
<dbReference type="AlphaFoldDB" id="A0A8H6V2D5"/>
<dbReference type="Proteomes" id="UP000662466">
    <property type="component" value="Unassembled WGS sequence"/>
</dbReference>
<accession>A0A8H6V2D5</accession>
<feature type="compositionally biased region" description="Polar residues" evidence="1">
    <location>
        <begin position="24"/>
        <end position="41"/>
    </location>
</feature>
<evidence type="ECO:0000256" key="1">
    <source>
        <dbReference type="SAM" id="MobiDB-lite"/>
    </source>
</evidence>
<organism evidence="3 5">
    <name type="scientific">Aspergillus hiratsukae</name>
    <dbReference type="NCBI Taxonomy" id="1194566"/>
    <lineage>
        <taxon>Eukaryota</taxon>
        <taxon>Fungi</taxon>
        <taxon>Dikarya</taxon>
        <taxon>Ascomycota</taxon>
        <taxon>Pezizomycotina</taxon>
        <taxon>Eurotiomycetes</taxon>
        <taxon>Eurotiomycetidae</taxon>
        <taxon>Eurotiales</taxon>
        <taxon>Aspergillaceae</taxon>
        <taxon>Aspergillus</taxon>
        <taxon>Aspergillus subgen. Fumigati</taxon>
    </lineage>
</organism>
<feature type="compositionally biased region" description="Basic and acidic residues" evidence="1">
    <location>
        <begin position="53"/>
        <end position="65"/>
    </location>
</feature>
<protein>
    <submittedName>
        <fullName evidence="3">Uncharacterized protein</fullName>
    </submittedName>
</protein>
<evidence type="ECO:0000313" key="4">
    <source>
        <dbReference type="Proteomes" id="UP000630445"/>
    </source>
</evidence>
<name>A0A8H6V2D5_9EURO</name>
<dbReference type="EMBL" id="JACBAD010001818">
    <property type="protein sequence ID" value="KAF7133735.1"/>
    <property type="molecule type" value="Genomic_DNA"/>
</dbReference>
<dbReference type="EMBL" id="JACBAF010001828">
    <property type="protein sequence ID" value="KAF7172814.1"/>
    <property type="molecule type" value="Genomic_DNA"/>
</dbReference>
<keyword evidence="4" id="KW-1185">Reference proteome</keyword>
<comment type="caution">
    <text evidence="3">The sequence shown here is derived from an EMBL/GenBank/DDBJ whole genome shotgun (WGS) entry which is preliminary data.</text>
</comment>
<dbReference type="Proteomes" id="UP000630445">
    <property type="component" value="Unassembled WGS sequence"/>
</dbReference>
<sequence>MAAKCANCHGPFPANHENCPAAQPQATPDSQPQSQLLTDAPNQRKRGASGCLKDGKIAKGSRQSEHTTAYKDTFNTAKLFGK</sequence>
<evidence type="ECO:0000313" key="5">
    <source>
        <dbReference type="Proteomes" id="UP000662466"/>
    </source>
</evidence>
<feature type="region of interest" description="Disordered" evidence="1">
    <location>
        <begin position="14"/>
        <end position="65"/>
    </location>
</feature>
<evidence type="ECO:0000313" key="2">
    <source>
        <dbReference type="EMBL" id="KAF7133735.1"/>
    </source>
</evidence>
<gene>
    <name evidence="2" type="ORF">CNMCM5793_005089</name>
    <name evidence="3" type="ORF">CNMCM6106_006933</name>
</gene>
<evidence type="ECO:0000313" key="3">
    <source>
        <dbReference type="EMBL" id="KAF7172814.1"/>
    </source>
</evidence>
<reference evidence="3" key="1">
    <citation type="submission" date="2020-06" db="EMBL/GenBank/DDBJ databases">
        <title>Draft genome sequences of strains closely related to Aspergillus parafelis and Aspergillus hiratsukae.</title>
        <authorList>
            <person name="Dos Santos R.A.C."/>
            <person name="Rivero-Menendez O."/>
            <person name="Steenwyk J.L."/>
            <person name="Mead M.E."/>
            <person name="Goldman G.H."/>
            <person name="Alastruey-Izquierdo A."/>
            <person name="Rokas A."/>
        </authorList>
    </citation>
    <scope>NUCLEOTIDE SEQUENCE</scope>
    <source>
        <strain evidence="2">CNM-CM5793</strain>
        <strain evidence="3">CNM-CM6106</strain>
    </source>
</reference>